<keyword evidence="1" id="KW-0677">Repeat</keyword>
<evidence type="ECO:0000313" key="4">
    <source>
        <dbReference type="Proteomes" id="UP001596990"/>
    </source>
</evidence>
<proteinExistence type="predicted"/>
<dbReference type="EMBL" id="JBHTKL010000005">
    <property type="protein sequence ID" value="MFD1020384.1"/>
    <property type="molecule type" value="Genomic_DNA"/>
</dbReference>
<evidence type="ECO:0000256" key="1">
    <source>
        <dbReference type="ARBA" id="ARBA00022737"/>
    </source>
</evidence>
<keyword evidence="2" id="KW-0802">TPR repeat</keyword>
<sequence length="337" mass="39694">MRTSENATVEQVNNKVITFVPNGDLYFSYGVQAFQKRKFDLAEKWLKMALEKSPEEALYACQLSVIYTEQGSYHAANQVLTEVLSQHGTEYIDCYYLIANNYAHLGLFNDAKKYAEKYLEKSEDEGEFKEAADQLLELIHTLSDEEDDEWALDDEDDLLIYQETAFYHIQHQEWDKALVVLEEMMQLFPDYTTAKHEYTFALFYQGDQKGAIELEQRWLEKDPENLNSHVNLAIFFKERNETEQCEYHVQILRNIYPIHDQQKLYIAQTLTVAGYYEEAYQRFKMIRSRDIKQAKAFYKWHSVACYHNGYPSKALQLWEQGCRKYPALSNEGGPWSN</sequence>
<evidence type="ECO:0000256" key="2">
    <source>
        <dbReference type="ARBA" id="ARBA00022803"/>
    </source>
</evidence>
<organism evidence="3 4">
    <name type="scientific">Thalassobacillus hwangdonensis</name>
    <dbReference type="NCBI Taxonomy" id="546108"/>
    <lineage>
        <taxon>Bacteria</taxon>
        <taxon>Bacillati</taxon>
        <taxon>Bacillota</taxon>
        <taxon>Bacilli</taxon>
        <taxon>Bacillales</taxon>
        <taxon>Bacillaceae</taxon>
        <taxon>Thalassobacillus</taxon>
    </lineage>
</organism>
<dbReference type="PANTHER" id="PTHR45586:SF1">
    <property type="entry name" value="LIPOPOLYSACCHARIDE ASSEMBLY PROTEIN B"/>
    <property type="match status" value="1"/>
</dbReference>
<dbReference type="SUPFAM" id="SSF48452">
    <property type="entry name" value="TPR-like"/>
    <property type="match status" value="1"/>
</dbReference>
<dbReference type="Gene3D" id="1.25.40.10">
    <property type="entry name" value="Tetratricopeptide repeat domain"/>
    <property type="match status" value="2"/>
</dbReference>
<evidence type="ECO:0000313" key="3">
    <source>
        <dbReference type="EMBL" id="MFD1020384.1"/>
    </source>
</evidence>
<dbReference type="RefSeq" id="WP_386061899.1">
    <property type="nucleotide sequence ID" value="NZ_JBHTKL010000005.1"/>
</dbReference>
<name>A0ABW3L2T1_9BACI</name>
<comment type="caution">
    <text evidence="3">The sequence shown here is derived from an EMBL/GenBank/DDBJ whole genome shotgun (WGS) entry which is preliminary data.</text>
</comment>
<keyword evidence="4" id="KW-1185">Reference proteome</keyword>
<dbReference type="Proteomes" id="UP001596990">
    <property type="component" value="Unassembled WGS sequence"/>
</dbReference>
<gene>
    <name evidence="3" type="ORF">ACFQ2J_14440</name>
</gene>
<protein>
    <submittedName>
        <fullName evidence="3">Tetratricopeptide repeat protein</fullName>
    </submittedName>
</protein>
<dbReference type="PANTHER" id="PTHR45586">
    <property type="entry name" value="TPR REPEAT-CONTAINING PROTEIN PA4667"/>
    <property type="match status" value="1"/>
</dbReference>
<reference evidence="4" key="1">
    <citation type="journal article" date="2019" name="Int. J. Syst. Evol. Microbiol.">
        <title>The Global Catalogue of Microorganisms (GCM) 10K type strain sequencing project: providing services to taxonomists for standard genome sequencing and annotation.</title>
        <authorList>
            <consortium name="The Broad Institute Genomics Platform"/>
            <consortium name="The Broad Institute Genome Sequencing Center for Infectious Disease"/>
            <person name="Wu L."/>
            <person name="Ma J."/>
        </authorList>
    </citation>
    <scope>NUCLEOTIDE SEQUENCE [LARGE SCALE GENOMIC DNA]</scope>
    <source>
        <strain evidence="4">CCUG 56607</strain>
    </source>
</reference>
<dbReference type="InterPro" id="IPR051012">
    <property type="entry name" value="CellSynth/LPSAsmb/PSIAsmb"/>
</dbReference>
<accession>A0ABW3L2T1</accession>
<dbReference type="InterPro" id="IPR011990">
    <property type="entry name" value="TPR-like_helical_dom_sf"/>
</dbReference>